<feature type="domain" description="Reverse transcriptase" evidence="1">
    <location>
        <begin position="8"/>
        <end position="154"/>
    </location>
</feature>
<sequence>MVGILPGLISEEQAGFVKDRSIMENILLTQEIVTDMRLRTKAGPNVVIKLDLMKAYDRLSWLFLTKVLRKMGFSERFIRLGSKARGSIVSDTFILAAEALSRGLNSLHTNLYFCGFGMPKWSPKINHLTNADDTIIFSSSDATSLRLIMEILQVYENASG</sequence>
<dbReference type="PANTHER" id="PTHR46890:SF34">
    <property type="entry name" value="REVERSE TRANSCRIPTASE DOMAIN-CONTAINING PROTEIN"/>
    <property type="match status" value="1"/>
</dbReference>
<organism evidence="2 3">
    <name type="scientific">Nicotiana tabacum</name>
    <name type="common">Common tobacco</name>
    <dbReference type="NCBI Taxonomy" id="4097"/>
    <lineage>
        <taxon>Eukaryota</taxon>
        <taxon>Viridiplantae</taxon>
        <taxon>Streptophyta</taxon>
        <taxon>Embryophyta</taxon>
        <taxon>Tracheophyta</taxon>
        <taxon>Spermatophyta</taxon>
        <taxon>Magnoliopsida</taxon>
        <taxon>eudicotyledons</taxon>
        <taxon>Gunneridae</taxon>
        <taxon>Pentapetalae</taxon>
        <taxon>asterids</taxon>
        <taxon>lamiids</taxon>
        <taxon>Solanales</taxon>
        <taxon>Solanaceae</taxon>
        <taxon>Nicotianoideae</taxon>
        <taxon>Nicotianeae</taxon>
        <taxon>Nicotiana</taxon>
    </lineage>
</organism>
<name>A0A1S3YBE9_TOBAC</name>
<evidence type="ECO:0000313" key="2">
    <source>
        <dbReference type="Proteomes" id="UP000790787"/>
    </source>
</evidence>
<dbReference type="OrthoDB" id="9908259at2759"/>
<dbReference type="PaxDb" id="4097-A0A1S3YBE9"/>
<dbReference type="PANTHER" id="PTHR46890">
    <property type="entry name" value="NON-LTR RETROLELEMENT REVERSE TRANSCRIPTASE-LIKE PROTEIN-RELATED"/>
    <property type="match status" value="1"/>
</dbReference>
<dbReference type="RefSeq" id="XP_016449535.1">
    <property type="nucleotide sequence ID" value="XM_016594049.1"/>
</dbReference>
<reference evidence="3" key="2">
    <citation type="submission" date="2025-08" db="UniProtKB">
        <authorList>
            <consortium name="RefSeq"/>
        </authorList>
    </citation>
    <scope>IDENTIFICATION</scope>
    <source>
        <tissue evidence="3">Leaf</tissue>
    </source>
</reference>
<dbReference type="STRING" id="4097.A0A1S3YBE9"/>
<reference evidence="2" key="1">
    <citation type="journal article" date="2014" name="Nat. Commun.">
        <title>The tobacco genome sequence and its comparison with those of tomato and potato.</title>
        <authorList>
            <person name="Sierro N."/>
            <person name="Battey J.N."/>
            <person name="Ouadi S."/>
            <person name="Bakaher N."/>
            <person name="Bovet L."/>
            <person name="Willig A."/>
            <person name="Goepfert S."/>
            <person name="Peitsch M.C."/>
            <person name="Ivanov N.V."/>
        </authorList>
    </citation>
    <scope>NUCLEOTIDE SEQUENCE [LARGE SCALE GENOMIC DNA]</scope>
</reference>
<dbReference type="InterPro" id="IPR052343">
    <property type="entry name" value="Retrotransposon-Effector_Assoc"/>
</dbReference>
<proteinExistence type="predicted"/>
<accession>A0A1S3YBE9</accession>
<gene>
    <name evidence="3" type="primary">LOC107774497</name>
</gene>
<evidence type="ECO:0000259" key="1">
    <source>
        <dbReference type="Pfam" id="PF00078"/>
    </source>
</evidence>
<keyword evidence="2" id="KW-1185">Reference proteome</keyword>
<evidence type="ECO:0000313" key="3">
    <source>
        <dbReference type="RefSeq" id="XP_016449535.1"/>
    </source>
</evidence>
<dbReference type="AlphaFoldDB" id="A0A1S3YBE9"/>
<dbReference type="Pfam" id="PF00078">
    <property type="entry name" value="RVT_1"/>
    <property type="match status" value="1"/>
</dbReference>
<dbReference type="InterPro" id="IPR000477">
    <property type="entry name" value="RT_dom"/>
</dbReference>
<dbReference type="GeneID" id="107774497"/>
<protein>
    <submittedName>
        <fullName evidence="3">Uncharacterized protein LOC107774497</fullName>
    </submittedName>
</protein>
<dbReference type="KEGG" id="nta:107774497"/>
<dbReference type="Proteomes" id="UP000790787">
    <property type="component" value="Chromosome 16"/>
</dbReference>